<sequence length="142" mass="15483">MATPFRFVRPITQAARSGAVSFAARPFHTTVARFAVQDIKTTKEFKDLVSTTDKAVLVDCFATWCGPCKAISPILNKLSEESSLSKSIDFVKFDVDELPDLTGELGVRAMPTFFVFKGGEKVDELVGANPQALQKMLAKHAA</sequence>
<dbReference type="OrthoDB" id="10263751at2759"/>
<dbReference type="PROSITE" id="PS51352">
    <property type="entry name" value="THIOREDOXIN_2"/>
    <property type="match status" value="1"/>
</dbReference>
<dbReference type="PRINTS" id="PR00421">
    <property type="entry name" value="THIOREDOXIN"/>
</dbReference>
<comment type="caution">
    <text evidence="4">The sequence shown here is derived from an EMBL/GenBank/DDBJ whole genome shotgun (WGS) entry which is preliminary data.</text>
</comment>
<dbReference type="CDD" id="cd02947">
    <property type="entry name" value="TRX_family"/>
    <property type="match status" value="1"/>
</dbReference>
<dbReference type="GO" id="GO:0015035">
    <property type="term" value="F:protein-disulfide reductase activity"/>
    <property type="evidence" value="ECO:0007669"/>
    <property type="project" value="InterPro"/>
</dbReference>
<evidence type="ECO:0000313" key="5">
    <source>
        <dbReference type="Proteomes" id="UP000253153"/>
    </source>
</evidence>
<dbReference type="InterPro" id="IPR013766">
    <property type="entry name" value="Thioredoxin_domain"/>
</dbReference>
<evidence type="ECO:0000259" key="3">
    <source>
        <dbReference type="PROSITE" id="PS51352"/>
    </source>
</evidence>
<comment type="similarity">
    <text evidence="1">Belongs to the thioredoxin family.</text>
</comment>
<dbReference type="InterPro" id="IPR017937">
    <property type="entry name" value="Thioredoxin_CS"/>
</dbReference>
<dbReference type="GeneID" id="41994274"/>
<dbReference type="PROSITE" id="PS00194">
    <property type="entry name" value="THIOREDOXIN_1"/>
    <property type="match status" value="1"/>
</dbReference>
<dbReference type="AlphaFoldDB" id="A0A366RWU4"/>
<dbReference type="Gene3D" id="3.40.30.10">
    <property type="entry name" value="Glutaredoxin"/>
    <property type="match status" value="1"/>
</dbReference>
<accession>A0A366RWU4</accession>
<evidence type="ECO:0000313" key="4">
    <source>
        <dbReference type="EMBL" id="RBR21563.1"/>
    </source>
</evidence>
<name>A0A366RWU4_9HYPO</name>
<keyword evidence="5" id="KW-1185">Reference proteome</keyword>
<proteinExistence type="inferred from homology"/>
<dbReference type="Proteomes" id="UP000253153">
    <property type="component" value="Unassembled WGS sequence"/>
</dbReference>
<reference evidence="4 5" key="1">
    <citation type="submission" date="2018-06" db="EMBL/GenBank/DDBJ databases">
        <title>Fusarium incarnatum-equiseti species complex species 28.</title>
        <authorList>
            <person name="Gardiner D.M."/>
        </authorList>
    </citation>
    <scope>NUCLEOTIDE SEQUENCE [LARGE SCALE GENOMIC DNA]</scope>
    <source>
        <strain evidence="4 5">FIESC_28</strain>
    </source>
</reference>
<dbReference type="EMBL" id="QKXC01000100">
    <property type="protein sequence ID" value="RBR21563.1"/>
    <property type="molecule type" value="Genomic_DNA"/>
</dbReference>
<protein>
    <recommendedName>
        <fullName evidence="3">Thioredoxin domain-containing protein</fullName>
    </recommendedName>
</protein>
<dbReference type="InterPro" id="IPR005746">
    <property type="entry name" value="Thioredoxin"/>
</dbReference>
<evidence type="ECO:0000256" key="1">
    <source>
        <dbReference type="ARBA" id="ARBA00008987"/>
    </source>
</evidence>
<evidence type="ECO:0000256" key="2">
    <source>
        <dbReference type="ARBA" id="ARBA00023157"/>
    </source>
</evidence>
<feature type="domain" description="Thioredoxin" evidence="3">
    <location>
        <begin position="25"/>
        <end position="142"/>
    </location>
</feature>
<dbReference type="NCBIfam" id="TIGR01068">
    <property type="entry name" value="thioredoxin"/>
    <property type="match status" value="1"/>
</dbReference>
<gene>
    <name evidence="4" type="ORF">FIESC28_04831</name>
</gene>
<dbReference type="RefSeq" id="XP_031016930.1">
    <property type="nucleotide sequence ID" value="XM_031158978.1"/>
</dbReference>
<dbReference type="InterPro" id="IPR036249">
    <property type="entry name" value="Thioredoxin-like_sf"/>
</dbReference>
<keyword evidence="2" id="KW-1015">Disulfide bond</keyword>
<dbReference type="Pfam" id="PF00085">
    <property type="entry name" value="Thioredoxin"/>
    <property type="match status" value="1"/>
</dbReference>
<dbReference type="PANTHER" id="PTHR46115">
    <property type="entry name" value="THIOREDOXIN-LIKE PROTEIN 1"/>
    <property type="match status" value="1"/>
</dbReference>
<organism evidence="4 5">
    <name type="scientific">Fusarium coffeatum</name>
    <dbReference type="NCBI Taxonomy" id="231269"/>
    <lineage>
        <taxon>Eukaryota</taxon>
        <taxon>Fungi</taxon>
        <taxon>Dikarya</taxon>
        <taxon>Ascomycota</taxon>
        <taxon>Pezizomycotina</taxon>
        <taxon>Sordariomycetes</taxon>
        <taxon>Hypocreomycetidae</taxon>
        <taxon>Hypocreales</taxon>
        <taxon>Nectriaceae</taxon>
        <taxon>Fusarium</taxon>
        <taxon>Fusarium incarnatum-equiseti species complex</taxon>
    </lineage>
</organism>
<dbReference type="FunFam" id="3.40.30.10:FF:000245">
    <property type="entry name" value="Thioredoxin"/>
    <property type="match status" value="1"/>
</dbReference>
<dbReference type="SUPFAM" id="SSF52833">
    <property type="entry name" value="Thioredoxin-like"/>
    <property type="match status" value="1"/>
</dbReference>